<dbReference type="InterPro" id="IPR001130">
    <property type="entry name" value="TatD-like"/>
</dbReference>
<name>A0A9E2NKS6_9FIRM</name>
<dbReference type="FunFam" id="3.20.20.140:FF:000005">
    <property type="entry name" value="TatD family hydrolase"/>
    <property type="match status" value="1"/>
</dbReference>
<feature type="binding site" evidence="3">
    <location>
        <position position="6"/>
    </location>
    <ligand>
        <name>a divalent metal cation</name>
        <dbReference type="ChEBI" id="CHEBI:60240"/>
        <label>1</label>
    </ligand>
</feature>
<reference evidence="4" key="2">
    <citation type="submission" date="2021-04" db="EMBL/GenBank/DDBJ databases">
        <authorList>
            <person name="Gilroy R."/>
        </authorList>
    </citation>
    <scope>NUCLEOTIDE SEQUENCE</scope>
    <source>
        <strain evidence="4">B5-657</strain>
    </source>
</reference>
<dbReference type="PANTHER" id="PTHR46124">
    <property type="entry name" value="D-AMINOACYL-TRNA DEACYLASE"/>
    <property type="match status" value="1"/>
</dbReference>
<dbReference type="PANTHER" id="PTHR46124:SF2">
    <property type="entry name" value="D-AMINOACYL-TRNA DEACYLASE"/>
    <property type="match status" value="1"/>
</dbReference>
<dbReference type="GO" id="GO:0016788">
    <property type="term" value="F:hydrolase activity, acting on ester bonds"/>
    <property type="evidence" value="ECO:0007669"/>
    <property type="project" value="InterPro"/>
</dbReference>
<organism evidence="4 5">
    <name type="scientific">Candidatus Cellulosilyticum pullistercoris</name>
    <dbReference type="NCBI Taxonomy" id="2838521"/>
    <lineage>
        <taxon>Bacteria</taxon>
        <taxon>Bacillati</taxon>
        <taxon>Bacillota</taxon>
        <taxon>Clostridia</taxon>
        <taxon>Lachnospirales</taxon>
        <taxon>Cellulosilyticaceae</taxon>
        <taxon>Cellulosilyticum</taxon>
    </lineage>
</organism>
<dbReference type="GO" id="GO:0004536">
    <property type="term" value="F:DNA nuclease activity"/>
    <property type="evidence" value="ECO:0007669"/>
    <property type="project" value="InterPro"/>
</dbReference>
<dbReference type="GO" id="GO:0005829">
    <property type="term" value="C:cytosol"/>
    <property type="evidence" value="ECO:0007669"/>
    <property type="project" value="TreeGrafter"/>
</dbReference>
<dbReference type="Gene3D" id="3.20.20.140">
    <property type="entry name" value="Metal-dependent hydrolases"/>
    <property type="match status" value="1"/>
</dbReference>
<dbReference type="NCBIfam" id="TIGR00010">
    <property type="entry name" value="YchF/TatD family DNA exonuclease"/>
    <property type="match status" value="1"/>
</dbReference>
<feature type="binding site" evidence="3">
    <location>
        <position position="128"/>
    </location>
    <ligand>
        <name>a divalent metal cation</name>
        <dbReference type="ChEBI" id="CHEBI:60240"/>
        <label>2</label>
    </ligand>
</feature>
<accession>A0A9E2NKS6</accession>
<feature type="binding site" evidence="3">
    <location>
        <position position="92"/>
    </location>
    <ligand>
        <name>a divalent metal cation</name>
        <dbReference type="ChEBI" id="CHEBI:60240"/>
        <label>1</label>
    </ligand>
</feature>
<dbReference type="SUPFAM" id="SSF51556">
    <property type="entry name" value="Metallo-dependent hydrolases"/>
    <property type="match status" value="1"/>
</dbReference>
<dbReference type="InterPro" id="IPR015991">
    <property type="entry name" value="TatD/YcfH-like"/>
</dbReference>
<feature type="binding site" evidence="3">
    <location>
        <position position="151"/>
    </location>
    <ligand>
        <name>a divalent metal cation</name>
        <dbReference type="ChEBI" id="CHEBI:60240"/>
        <label>2</label>
    </ligand>
</feature>
<dbReference type="PIRSF" id="PIRSF005902">
    <property type="entry name" value="DNase_TatD"/>
    <property type="match status" value="1"/>
</dbReference>
<dbReference type="InterPro" id="IPR032466">
    <property type="entry name" value="Metal_Hydrolase"/>
</dbReference>
<proteinExistence type="predicted"/>
<keyword evidence="2 4" id="KW-0378">Hydrolase</keyword>
<evidence type="ECO:0000256" key="3">
    <source>
        <dbReference type="PIRSR" id="PIRSR005902-1"/>
    </source>
</evidence>
<feature type="binding site" evidence="3">
    <location>
        <position position="8"/>
    </location>
    <ligand>
        <name>a divalent metal cation</name>
        <dbReference type="ChEBI" id="CHEBI:60240"/>
        <label>1</label>
    </ligand>
</feature>
<evidence type="ECO:0000256" key="2">
    <source>
        <dbReference type="ARBA" id="ARBA00022801"/>
    </source>
</evidence>
<dbReference type="AlphaFoldDB" id="A0A9E2NKS6"/>
<keyword evidence="1 3" id="KW-0479">Metal-binding</keyword>
<sequence length="253" mass="28590">MYFDSHAHYDDERFEEDRESLLESLKESGVDFVVNAAADMSSCHTSLALAEKYSFIYSSIGVHPHDVKDLTEADLEEMKQLAAHKKVVAIGEIGLDYYYDNSPREAQRTWFMKQLLLAKELDLPVIIHSREASQETFDLIVESGVKEGVIHCFSGSYELAKEYVKRGFYIGVGGSLTFKNARKTVEVVEGIGLEHILIETDCPYLTPVPHRGKRNDSSYLKYIVQKIAEIKGVSEDEVARISCQNAKLLFRIG</sequence>
<feature type="binding site" evidence="3">
    <location>
        <position position="201"/>
    </location>
    <ligand>
        <name>a divalent metal cation</name>
        <dbReference type="ChEBI" id="CHEBI:60240"/>
        <label>1</label>
    </ligand>
</feature>
<evidence type="ECO:0000313" key="4">
    <source>
        <dbReference type="EMBL" id="MBU3803986.1"/>
    </source>
</evidence>
<dbReference type="GO" id="GO:0046872">
    <property type="term" value="F:metal ion binding"/>
    <property type="evidence" value="ECO:0007669"/>
    <property type="project" value="UniProtKB-KW"/>
</dbReference>
<dbReference type="Pfam" id="PF01026">
    <property type="entry name" value="TatD_DNase"/>
    <property type="match status" value="1"/>
</dbReference>
<gene>
    <name evidence="4" type="ORF">H9872_04425</name>
</gene>
<evidence type="ECO:0000256" key="1">
    <source>
        <dbReference type="ARBA" id="ARBA00022723"/>
    </source>
</evidence>
<dbReference type="Proteomes" id="UP000824229">
    <property type="component" value="Unassembled WGS sequence"/>
</dbReference>
<dbReference type="EMBL" id="JAHLFQ010000094">
    <property type="protein sequence ID" value="MBU3803986.1"/>
    <property type="molecule type" value="Genomic_DNA"/>
</dbReference>
<protein>
    <submittedName>
        <fullName evidence="4">TatD family hydrolase</fullName>
    </submittedName>
</protein>
<comment type="caution">
    <text evidence="4">The sequence shown here is derived from an EMBL/GenBank/DDBJ whole genome shotgun (WGS) entry which is preliminary data.</text>
</comment>
<reference evidence="4" key="1">
    <citation type="journal article" date="2021" name="PeerJ">
        <title>Extensive microbial diversity within the chicken gut microbiome revealed by metagenomics and culture.</title>
        <authorList>
            <person name="Gilroy R."/>
            <person name="Ravi A."/>
            <person name="Getino M."/>
            <person name="Pursley I."/>
            <person name="Horton D.L."/>
            <person name="Alikhan N.F."/>
            <person name="Baker D."/>
            <person name="Gharbi K."/>
            <person name="Hall N."/>
            <person name="Watson M."/>
            <person name="Adriaenssens E.M."/>
            <person name="Foster-Nyarko E."/>
            <person name="Jarju S."/>
            <person name="Secka A."/>
            <person name="Antonio M."/>
            <person name="Oren A."/>
            <person name="Chaudhuri R.R."/>
            <person name="La Ragione R."/>
            <person name="Hildebrand F."/>
            <person name="Pallen M.J."/>
        </authorList>
    </citation>
    <scope>NUCLEOTIDE SEQUENCE</scope>
    <source>
        <strain evidence="4">B5-657</strain>
    </source>
</reference>
<evidence type="ECO:0000313" key="5">
    <source>
        <dbReference type="Proteomes" id="UP000824229"/>
    </source>
</evidence>
<dbReference type="CDD" id="cd01310">
    <property type="entry name" value="TatD_DNAse"/>
    <property type="match status" value="1"/>
</dbReference>